<evidence type="ECO:0000313" key="3">
    <source>
        <dbReference type="Proteomes" id="UP001628179"/>
    </source>
</evidence>
<feature type="region of interest" description="Disordered" evidence="1">
    <location>
        <begin position="252"/>
        <end position="347"/>
    </location>
</feature>
<dbReference type="GeneID" id="98170989"/>
<feature type="compositionally biased region" description="Basic and acidic residues" evidence="1">
    <location>
        <begin position="313"/>
        <end position="323"/>
    </location>
</feature>
<dbReference type="InterPro" id="IPR052974">
    <property type="entry name" value="GH79_Enzymes"/>
</dbReference>
<evidence type="ECO:0008006" key="4">
    <source>
        <dbReference type="Google" id="ProtNLM"/>
    </source>
</evidence>
<dbReference type="PANTHER" id="PTHR36183">
    <property type="entry name" value="BETA-GLUCURONIDASE"/>
    <property type="match status" value="1"/>
</dbReference>
<dbReference type="Gene3D" id="3.20.20.80">
    <property type="entry name" value="Glycosidases"/>
    <property type="match status" value="2"/>
</dbReference>
<dbReference type="RefSeq" id="XP_070911767.1">
    <property type="nucleotide sequence ID" value="XM_071055666.1"/>
</dbReference>
<keyword evidence="3" id="KW-1185">Reference proteome</keyword>
<gene>
    <name evidence="2" type="ORF">MFIFM68171_00244</name>
</gene>
<sequence>MLSKTLRSIYAFHSIVNPARLPDLLITIAIGPSYFESYNTWPGVKFSHDFNLALGANSSGEWQTLLGSVPLACKTPRGKLCLWEYGNEPDLYSTLAQGPMLFEGHCPELTTDAAYGYLDPSFGGVGNGLESPAAWSRPTPSTAKAGRASPTPLVPAPWAVDFNLYAAGTGIKLMHMHMGTNYRYASWQHIPIEASPMGTKTPYYGNILVAPVLAHYPATLVSLPLPSRNNNDDDDNDHHLQQAYAIYTRNSTALVKTRHPQPSKRTTPPLNCAGLVPLGPSQATIPPPEREYTFPDSPLNSSSSSGGGNGSRGGERQKTDGQRERRHHGHGVGRGGVATMSWVAGGR</sequence>
<evidence type="ECO:0000313" key="2">
    <source>
        <dbReference type="EMBL" id="GAB1310034.1"/>
    </source>
</evidence>
<organism evidence="2 3">
    <name type="scientific">Madurella fahalii</name>
    <dbReference type="NCBI Taxonomy" id="1157608"/>
    <lineage>
        <taxon>Eukaryota</taxon>
        <taxon>Fungi</taxon>
        <taxon>Dikarya</taxon>
        <taxon>Ascomycota</taxon>
        <taxon>Pezizomycotina</taxon>
        <taxon>Sordariomycetes</taxon>
        <taxon>Sordariomycetidae</taxon>
        <taxon>Sordariales</taxon>
        <taxon>Sordariales incertae sedis</taxon>
        <taxon>Madurella</taxon>
    </lineage>
</organism>
<proteinExistence type="predicted"/>
<name>A0ABQ0FX92_9PEZI</name>
<dbReference type="EMBL" id="BAAFSV010000001">
    <property type="protein sequence ID" value="GAB1310034.1"/>
    <property type="molecule type" value="Genomic_DNA"/>
</dbReference>
<accession>A0ABQ0FX92</accession>
<dbReference type="PANTHER" id="PTHR36183:SF2">
    <property type="entry name" value="BETA-GLUCURONIDASE C-TERMINAL DOMAIN-CONTAINING PROTEIN"/>
    <property type="match status" value="1"/>
</dbReference>
<reference evidence="2 3" key="1">
    <citation type="submission" date="2024-09" db="EMBL/GenBank/DDBJ databases">
        <title>Itraconazole resistance in Madurella fahalii resulting from another homologue of gene encoding cytochrome P450 14-alpha sterol demethylase (CYP51).</title>
        <authorList>
            <person name="Yoshioka I."/>
            <person name="Fahal A.H."/>
            <person name="Kaneko S."/>
            <person name="Yaguchi T."/>
        </authorList>
    </citation>
    <scope>NUCLEOTIDE SEQUENCE [LARGE SCALE GENOMIC DNA]</scope>
    <source>
        <strain evidence="2 3">IFM 68171</strain>
    </source>
</reference>
<evidence type="ECO:0000256" key="1">
    <source>
        <dbReference type="SAM" id="MobiDB-lite"/>
    </source>
</evidence>
<comment type="caution">
    <text evidence="2">The sequence shown here is derived from an EMBL/GenBank/DDBJ whole genome shotgun (WGS) entry which is preliminary data.</text>
</comment>
<protein>
    <recommendedName>
        <fullName evidence="4">Glycoside hydrolase family 79 protein</fullName>
    </recommendedName>
</protein>
<dbReference type="Proteomes" id="UP001628179">
    <property type="component" value="Unassembled WGS sequence"/>
</dbReference>